<evidence type="ECO:0000256" key="9">
    <source>
        <dbReference type="ARBA" id="ARBA00023136"/>
    </source>
</evidence>
<dbReference type="GO" id="GO:0000139">
    <property type="term" value="C:Golgi membrane"/>
    <property type="evidence" value="ECO:0007669"/>
    <property type="project" value="UniProtKB-SubCell"/>
</dbReference>
<keyword evidence="6 10" id="KW-0735">Signal-anchor</keyword>
<keyword evidence="5 10" id="KW-0812">Transmembrane</keyword>
<comment type="similarity">
    <text evidence="2 10">Belongs to the glycosyltransferase 31 family.</text>
</comment>
<evidence type="ECO:0000313" key="12">
    <source>
        <dbReference type="Proteomes" id="UP000664859"/>
    </source>
</evidence>
<evidence type="ECO:0000256" key="5">
    <source>
        <dbReference type="ARBA" id="ARBA00022692"/>
    </source>
</evidence>
<dbReference type="AlphaFoldDB" id="A0A835YWI3"/>
<evidence type="ECO:0000256" key="8">
    <source>
        <dbReference type="ARBA" id="ARBA00023034"/>
    </source>
</evidence>
<name>A0A835YWI3_9STRA</name>
<gene>
    <name evidence="11" type="ORF">JKP88DRAFT_350277</name>
</gene>
<dbReference type="Proteomes" id="UP000664859">
    <property type="component" value="Unassembled WGS sequence"/>
</dbReference>
<dbReference type="PANTHER" id="PTHR11214:SF3">
    <property type="entry name" value="BETA-1,3-GALACTOSYLTRANSFERASE 6"/>
    <property type="match status" value="1"/>
</dbReference>
<dbReference type="PANTHER" id="PTHR11214">
    <property type="entry name" value="BETA-1,3-N-ACETYLGLUCOSAMINYLTRANSFERASE"/>
    <property type="match status" value="1"/>
</dbReference>
<dbReference type="InterPro" id="IPR002659">
    <property type="entry name" value="Glyco_trans_31"/>
</dbReference>
<sequence>MSQLTGRRRRGVSKSWFLLLGTFCSGVVLGILMQRMCSETNPMYMMAPIMPGRTVQSLGEDEQTLLQRVNLLQDQVTIFKAKASAAVALQQQQAKNSSRAIAEVVNDSSLPTYDMLLVVFSGDSEDDAKRRDLMRRIYGRYRGRVVLNRGKKSRKKYKFKLVFVRGRSDAPEDGVLNGDTLLINAPDGYRNIVHKTKGMVSLLKHVNFKYLMKSDDDTFVCVQQVFHRLHNLPEETKKKVYAGVPTHCNMPGHQMVGRVFSDPTHKWYDERYVEHTMGSMECYPPYHQGAGYILSRSLVEFLYKGRDHLLTFINEDVTMGTWLMGVDRSVVSLRDLDGARLWECTCASYRFAHDAAFHKNHQNNAFFHNCKQAWQMLKCAIAMGTC</sequence>
<protein>
    <recommendedName>
        <fullName evidence="10">Hexosyltransferase</fullName>
        <ecNumber evidence="10">2.4.1.-</ecNumber>
    </recommendedName>
</protein>
<organism evidence="11 12">
    <name type="scientific">Tribonema minus</name>
    <dbReference type="NCBI Taxonomy" id="303371"/>
    <lineage>
        <taxon>Eukaryota</taxon>
        <taxon>Sar</taxon>
        <taxon>Stramenopiles</taxon>
        <taxon>Ochrophyta</taxon>
        <taxon>PX clade</taxon>
        <taxon>Xanthophyceae</taxon>
        <taxon>Tribonematales</taxon>
        <taxon>Tribonemataceae</taxon>
        <taxon>Tribonema</taxon>
    </lineage>
</organism>
<keyword evidence="12" id="KW-1185">Reference proteome</keyword>
<keyword evidence="7 10" id="KW-1133">Transmembrane helix</keyword>
<evidence type="ECO:0000256" key="6">
    <source>
        <dbReference type="ARBA" id="ARBA00022968"/>
    </source>
</evidence>
<evidence type="ECO:0000256" key="3">
    <source>
        <dbReference type="ARBA" id="ARBA00022676"/>
    </source>
</evidence>
<dbReference type="Pfam" id="PF01762">
    <property type="entry name" value="Galactosyl_T"/>
    <property type="match status" value="1"/>
</dbReference>
<evidence type="ECO:0000256" key="7">
    <source>
        <dbReference type="ARBA" id="ARBA00022989"/>
    </source>
</evidence>
<keyword evidence="9 10" id="KW-0472">Membrane</keyword>
<keyword evidence="8 10" id="KW-0333">Golgi apparatus</keyword>
<dbReference type="GO" id="GO:0006493">
    <property type="term" value="P:protein O-linked glycosylation"/>
    <property type="evidence" value="ECO:0007669"/>
    <property type="project" value="TreeGrafter"/>
</dbReference>
<keyword evidence="4 11" id="KW-0808">Transferase</keyword>
<evidence type="ECO:0000256" key="2">
    <source>
        <dbReference type="ARBA" id="ARBA00008661"/>
    </source>
</evidence>
<dbReference type="GO" id="GO:0016758">
    <property type="term" value="F:hexosyltransferase activity"/>
    <property type="evidence" value="ECO:0007669"/>
    <property type="project" value="InterPro"/>
</dbReference>
<accession>A0A835YWI3</accession>
<dbReference type="Gene3D" id="3.90.550.50">
    <property type="match status" value="1"/>
</dbReference>
<evidence type="ECO:0000256" key="1">
    <source>
        <dbReference type="ARBA" id="ARBA00004323"/>
    </source>
</evidence>
<reference evidence="11" key="1">
    <citation type="submission" date="2021-02" db="EMBL/GenBank/DDBJ databases">
        <title>First Annotated Genome of the Yellow-green Alga Tribonema minus.</title>
        <authorList>
            <person name="Mahan K.M."/>
        </authorList>
    </citation>
    <scope>NUCLEOTIDE SEQUENCE</scope>
    <source>
        <strain evidence="11">UTEX B ZZ1240</strain>
    </source>
</reference>
<evidence type="ECO:0000256" key="10">
    <source>
        <dbReference type="RuleBase" id="RU363063"/>
    </source>
</evidence>
<feature type="transmembrane region" description="Helical" evidence="10">
    <location>
        <begin position="16"/>
        <end position="33"/>
    </location>
</feature>
<dbReference type="EMBL" id="JAFCMP010000515">
    <property type="protein sequence ID" value="KAG5178399.1"/>
    <property type="molecule type" value="Genomic_DNA"/>
</dbReference>
<dbReference type="OrthoDB" id="1158011at2759"/>
<comment type="subcellular location">
    <subcellularLocation>
        <location evidence="1 10">Golgi apparatus membrane</location>
        <topology evidence="1 10">Single-pass type II membrane protein</topology>
    </subcellularLocation>
</comment>
<comment type="caution">
    <text evidence="11">The sequence shown here is derived from an EMBL/GenBank/DDBJ whole genome shotgun (WGS) entry which is preliminary data.</text>
</comment>
<evidence type="ECO:0000256" key="4">
    <source>
        <dbReference type="ARBA" id="ARBA00022679"/>
    </source>
</evidence>
<dbReference type="EC" id="2.4.1.-" evidence="10"/>
<keyword evidence="3 10" id="KW-0328">Glycosyltransferase</keyword>
<proteinExistence type="inferred from homology"/>
<evidence type="ECO:0000313" key="11">
    <source>
        <dbReference type="EMBL" id="KAG5178399.1"/>
    </source>
</evidence>